<protein>
    <submittedName>
        <fullName evidence="1">Uncharacterized protein</fullName>
    </submittedName>
</protein>
<dbReference type="AlphaFoldDB" id="A0A382IAL6"/>
<reference evidence="1" key="1">
    <citation type="submission" date="2018-05" db="EMBL/GenBank/DDBJ databases">
        <authorList>
            <person name="Lanie J.A."/>
            <person name="Ng W.-L."/>
            <person name="Kazmierczak K.M."/>
            <person name="Andrzejewski T.M."/>
            <person name="Davidsen T.M."/>
            <person name="Wayne K.J."/>
            <person name="Tettelin H."/>
            <person name="Glass J.I."/>
            <person name="Rusch D."/>
            <person name="Podicherti R."/>
            <person name="Tsui H.-C.T."/>
            <person name="Winkler M.E."/>
        </authorList>
    </citation>
    <scope>NUCLEOTIDE SEQUENCE</scope>
</reference>
<proteinExistence type="predicted"/>
<sequence>VLQKKIEPEQIKVSKESLKKSPRKKAVLSRADQLSGMLKLEDIIETSEGRYAFIDENMVKYFVQQGEWLDKVYVKRIDKNLVELKEIDGETIIILKLKH</sequence>
<organism evidence="1">
    <name type="scientific">marine metagenome</name>
    <dbReference type="NCBI Taxonomy" id="408172"/>
    <lineage>
        <taxon>unclassified sequences</taxon>
        <taxon>metagenomes</taxon>
        <taxon>ecological metagenomes</taxon>
    </lineage>
</organism>
<accession>A0A382IAL6</accession>
<name>A0A382IAL6_9ZZZZ</name>
<gene>
    <name evidence="1" type="ORF">METZ01_LOCUS248615</name>
</gene>
<evidence type="ECO:0000313" key="1">
    <source>
        <dbReference type="EMBL" id="SVB95761.1"/>
    </source>
</evidence>
<dbReference type="EMBL" id="UINC01065762">
    <property type="protein sequence ID" value="SVB95761.1"/>
    <property type="molecule type" value="Genomic_DNA"/>
</dbReference>
<feature type="non-terminal residue" evidence="1">
    <location>
        <position position="1"/>
    </location>
</feature>